<dbReference type="SUPFAM" id="SSF81383">
    <property type="entry name" value="F-box domain"/>
    <property type="match status" value="1"/>
</dbReference>
<reference evidence="3" key="1">
    <citation type="submission" date="2018-07" db="EMBL/GenBank/DDBJ databases">
        <authorList>
            <person name="Quirk P.G."/>
            <person name="Krulwich T.A."/>
        </authorList>
    </citation>
    <scope>NUCLEOTIDE SEQUENCE</scope>
    <source>
        <strain evidence="3">96224</strain>
    </source>
</reference>
<dbReference type="EMBL" id="UIGY01000006">
    <property type="protein sequence ID" value="SUZ08045.1"/>
    <property type="molecule type" value="Genomic_DNA"/>
</dbReference>
<accession>A0A381L2A5</accession>
<gene>
    <name evidence="3" type="ORF">BGT96224V2_LOCUS1166</name>
</gene>
<dbReference type="PROSITE" id="PS50181">
    <property type="entry name" value="FBOX"/>
    <property type="match status" value="1"/>
</dbReference>
<feature type="domain" description="F-box" evidence="2">
    <location>
        <begin position="34"/>
        <end position="74"/>
    </location>
</feature>
<dbReference type="InterPro" id="IPR001810">
    <property type="entry name" value="F-box_dom"/>
</dbReference>
<name>A0A381L2A5_BLUGR</name>
<dbReference type="GO" id="GO:0006893">
    <property type="term" value="P:Golgi to plasma membrane transport"/>
    <property type="evidence" value="ECO:0007669"/>
    <property type="project" value="TreeGrafter"/>
</dbReference>
<dbReference type="InterPro" id="IPR036047">
    <property type="entry name" value="F-box-like_dom_sf"/>
</dbReference>
<organism evidence="3">
    <name type="scientific">Blumeria graminis f. sp. tritici 96224</name>
    <dbReference type="NCBI Taxonomy" id="1268274"/>
    <lineage>
        <taxon>Eukaryota</taxon>
        <taxon>Fungi</taxon>
        <taxon>Dikarya</taxon>
        <taxon>Ascomycota</taxon>
        <taxon>Pezizomycotina</taxon>
        <taxon>Leotiomycetes</taxon>
        <taxon>Erysiphales</taxon>
        <taxon>Erysiphaceae</taxon>
        <taxon>Blumeria</taxon>
    </lineage>
</organism>
<dbReference type="PANTHER" id="PTHR12100">
    <property type="entry name" value="SEC10"/>
    <property type="match status" value="1"/>
</dbReference>
<dbReference type="PANTHER" id="PTHR12100:SF1">
    <property type="entry name" value="RECYCLIN-1"/>
    <property type="match status" value="1"/>
</dbReference>
<sequence length="915" mass="104002">MSQFRRAPLVMSSTNQNIISSLKATQMIDSKPILPMDLISIILDLLPVPDLIRCARASKKMLLMVYEDSRWVKRLRLMGVSHEEITKDHSKNTIQMKREMSRMKRTEGTNGMGYAVFENDAITPGNDKTTTFDPGTIEKRQKVAEKQDIQSLSLSEFVPMTTWNSHHTLISPIRSSEIDFEAPLRIFTDHESTTGPARVKYSKIHVVLAPFYTDLVASTSYQDLVIFKLYQDPEKQAQILAHLQKFSKCDLAQGWEQRLKKVRNMVDIFETNVLSKFKLGYKDGDIDGKMCQYAHVMARLNGGHAGIDFFIHENPIFSEEVCRIPRNLIDQDSTETASLEISRDFFEKLARMLNEQANVIDRVFPIYENVYQLLFEKSVDEILMVYVKTLLGELYRRSRTSYTRVIPGLFQQSIRFGSSLEPTKNSVGDFPQRVNIAISNIFETHIDLYLKEELEQFKRKAEADVNEWESKLTAQDASAESFFMANFNRQADKKDFLSSFKKVVMMPVNVLPPFGVKQITARQPSNRGTPQSPMTPVISKPATPTQKGSDDRSSSPILLPVSAPTDELAAKAALMASRLEGIRSLFSIEIALHITHDAKASIERVAHLVQLQGQTGKKVRHQCSEIFILLLQILGQRHIKPGFDKAVDHLSKYNPREIKEHQRGVAPLVTFLELVNVGDLISQMIDDFFEQQLCTNKLVDRNDFLEPAAKAKKHFENMLDERVAAGLNTGIDVLMDEVEYLLATTQLPTDYNPTPSLNGDAEVGSTKAAELVVELVESHTKMLIGSTDKSMLDVFNQEVGRRLFTVICKHLKRQRISIDGSMKLISDMNLFFLYTKSLKNSELIEYFKALKELSQLYLIAPIHAKEIAEVIADSSRFGGIFRAEEVYEFVERRADWFSVRRDVEKAMYGIGCTVM</sequence>
<evidence type="ECO:0000256" key="1">
    <source>
        <dbReference type="SAM" id="MobiDB-lite"/>
    </source>
</evidence>
<dbReference type="GO" id="GO:0000145">
    <property type="term" value="C:exocyst"/>
    <property type="evidence" value="ECO:0007669"/>
    <property type="project" value="TreeGrafter"/>
</dbReference>
<proteinExistence type="predicted"/>
<evidence type="ECO:0000313" key="3">
    <source>
        <dbReference type="EMBL" id="SUZ08045.1"/>
    </source>
</evidence>
<dbReference type="Pfam" id="PF07393">
    <property type="entry name" value="Sec10_HB"/>
    <property type="match status" value="1"/>
</dbReference>
<dbReference type="OrthoDB" id="5554140at2759"/>
<protein>
    <submittedName>
        <fullName evidence="3">Bgt-2637</fullName>
    </submittedName>
</protein>
<dbReference type="InterPro" id="IPR048627">
    <property type="entry name" value="Sec10_HB"/>
</dbReference>
<dbReference type="AlphaFoldDB" id="A0A381L2A5"/>
<feature type="region of interest" description="Disordered" evidence="1">
    <location>
        <begin position="521"/>
        <end position="558"/>
    </location>
</feature>
<dbReference type="CDD" id="cd09917">
    <property type="entry name" value="F-box_SF"/>
    <property type="match status" value="1"/>
</dbReference>
<dbReference type="InterPro" id="IPR009976">
    <property type="entry name" value="Sec10-like"/>
</dbReference>
<evidence type="ECO:0000259" key="2">
    <source>
        <dbReference type="PROSITE" id="PS50181"/>
    </source>
</evidence>
<feature type="compositionally biased region" description="Polar residues" evidence="1">
    <location>
        <begin position="521"/>
        <end position="534"/>
    </location>
</feature>
<dbReference type="GO" id="GO:0006887">
    <property type="term" value="P:exocytosis"/>
    <property type="evidence" value="ECO:0007669"/>
    <property type="project" value="TreeGrafter"/>
</dbReference>